<feature type="coiled-coil region" evidence="3">
    <location>
        <begin position="122"/>
        <end position="184"/>
    </location>
</feature>
<evidence type="ECO:0000256" key="2">
    <source>
        <dbReference type="ARBA" id="ARBA00023054"/>
    </source>
</evidence>
<name>A0ABU4Y7S8_9HYPH</name>
<keyword evidence="8" id="KW-1185">Reference proteome</keyword>
<dbReference type="SUPFAM" id="SSF111369">
    <property type="entry name" value="HlyD-like secretion proteins"/>
    <property type="match status" value="2"/>
</dbReference>
<evidence type="ECO:0000256" key="1">
    <source>
        <dbReference type="ARBA" id="ARBA00004196"/>
    </source>
</evidence>
<dbReference type="Pfam" id="PF25917">
    <property type="entry name" value="BSH_RND"/>
    <property type="match status" value="1"/>
</dbReference>
<organism evidence="7 8">
    <name type="scientific">Mesorhizobium album</name>
    <dbReference type="NCBI Taxonomy" id="3072314"/>
    <lineage>
        <taxon>Bacteria</taxon>
        <taxon>Pseudomonadati</taxon>
        <taxon>Pseudomonadota</taxon>
        <taxon>Alphaproteobacteria</taxon>
        <taxon>Hyphomicrobiales</taxon>
        <taxon>Phyllobacteriaceae</taxon>
        <taxon>Mesorhizobium</taxon>
    </lineage>
</organism>
<sequence length="488" mass="52302">MMMRSILFAAVVVGAATTPEASLTPSLASGAERISSGFRQLLKQVKLTYTDAERPAYQTEVAERGDIATTVQAAGTLNARVVVEVGSQLSGRIKELDADFNSKVTSGQVIARVEPEMYEARLAQAEAELEMAHTQVSVQRAQIERARAELETAEAKHASAMAQNRRAQIALAEALQDMERKQALAQRNIIPPGEWERTQNAHKSAEAQVKSLSAEELSQLAAVRAAQSTVSMADAELANMLAQVKQREAVLRQARIDLERTYIRAPVTGTVINRAVSSGQTLAAGLQAPILFTIAQDLTQMQVEATVVEADISRFAVGQRVTFTVDAYPDRVFTGSVKQIRKAPQVVQNVVAYVVVVGAENPEELLLPGMTANLEVAVAKREGVLKVPNAALRFRPKGTGPDGPPLAAARSSKPVADDRMEPGLAGQVFVLGLHGEPRPVPLLLGITDGRTTEVRAGDLLEGQSVIVGSAKPGSEDEASSVLIRFRLQ</sequence>
<evidence type="ECO:0000259" key="5">
    <source>
        <dbReference type="Pfam" id="PF25917"/>
    </source>
</evidence>
<gene>
    <name evidence="7" type="ORF">RFN28_28540</name>
</gene>
<dbReference type="EMBL" id="JAVIIW010000048">
    <property type="protein sequence ID" value="MDX8482378.1"/>
    <property type="molecule type" value="Genomic_DNA"/>
</dbReference>
<dbReference type="Gene3D" id="1.10.287.470">
    <property type="entry name" value="Helix hairpin bin"/>
    <property type="match status" value="2"/>
</dbReference>
<keyword evidence="2 3" id="KW-0175">Coiled coil</keyword>
<dbReference type="Proteomes" id="UP001287059">
    <property type="component" value="Unassembled WGS sequence"/>
</dbReference>
<dbReference type="RefSeq" id="WP_320290474.1">
    <property type="nucleotide sequence ID" value="NZ_JAVIIW010000048.1"/>
</dbReference>
<dbReference type="InterPro" id="IPR058625">
    <property type="entry name" value="MdtA-like_BSH"/>
</dbReference>
<feature type="domain" description="YknX-like beta-barrel" evidence="6">
    <location>
        <begin position="301"/>
        <end position="376"/>
    </location>
</feature>
<comment type="caution">
    <text evidence="7">The sequence shown here is derived from an EMBL/GenBank/DDBJ whole genome shotgun (WGS) entry which is preliminary data.</text>
</comment>
<proteinExistence type="predicted"/>
<evidence type="ECO:0000313" key="8">
    <source>
        <dbReference type="Proteomes" id="UP001287059"/>
    </source>
</evidence>
<evidence type="ECO:0000256" key="3">
    <source>
        <dbReference type="SAM" id="Coils"/>
    </source>
</evidence>
<reference evidence="7 8" key="1">
    <citation type="submission" date="2023-08" db="EMBL/GenBank/DDBJ databases">
        <title>Implementing the SeqCode for naming new Mesorhizobium species isolated from Vachellia karroo root nodules.</title>
        <authorList>
            <person name="Van Lill M."/>
        </authorList>
    </citation>
    <scope>NUCLEOTIDE SEQUENCE [LARGE SCALE GENOMIC DNA]</scope>
    <source>
        <strain evidence="7 8">VK24D</strain>
    </source>
</reference>
<dbReference type="PANTHER" id="PTHR32347:SF14">
    <property type="entry name" value="EFFLUX SYSTEM COMPONENT YKNX-RELATED"/>
    <property type="match status" value="1"/>
</dbReference>
<evidence type="ECO:0000256" key="4">
    <source>
        <dbReference type="SAM" id="MobiDB-lite"/>
    </source>
</evidence>
<dbReference type="InterPro" id="IPR050465">
    <property type="entry name" value="UPF0194_transport"/>
</dbReference>
<dbReference type="Pfam" id="PF25990">
    <property type="entry name" value="Beta-barrel_YknX"/>
    <property type="match status" value="1"/>
</dbReference>
<feature type="domain" description="Multidrug resistance protein MdtA-like barrel-sandwich hybrid" evidence="5">
    <location>
        <begin position="82"/>
        <end position="292"/>
    </location>
</feature>
<comment type="subcellular location">
    <subcellularLocation>
        <location evidence="1">Cell envelope</location>
    </subcellularLocation>
</comment>
<dbReference type="Gene3D" id="2.40.50.100">
    <property type="match status" value="2"/>
</dbReference>
<evidence type="ECO:0000313" key="7">
    <source>
        <dbReference type="EMBL" id="MDX8482378.1"/>
    </source>
</evidence>
<evidence type="ECO:0000259" key="6">
    <source>
        <dbReference type="Pfam" id="PF25990"/>
    </source>
</evidence>
<dbReference type="Gene3D" id="2.40.30.170">
    <property type="match status" value="1"/>
</dbReference>
<dbReference type="PANTHER" id="PTHR32347">
    <property type="entry name" value="EFFLUX SYSTEM COMPONENT YKNX-RELATED"/>
    <property type="match status" value="1"/>
</dbReference>
<feature type="region of interest" description="Disordered" evidence="4">
    <location>
        <begin position="395"/>
        <end position="417"/>
    </location>
</feature>
<dbReference type="InterPro" id="IPR058636">
    <property type="entry name" value="Beta-barrel_YknX"/>
</dbReference>
<accession>A0ABU4Y7S8</accession>
<protein>
    <submittedName>
        <fullName evidence="7">Efflux RND transporter periplasmic adaptor subunit</fullName>
    </submittedName>
</protein>